<sequence length="496" mass="55089">MQNSNYKMIKTAHLSLLHALSLCLLALCGFTYAGQSDNLYKLLKSRSSQNPPVSDSWAQPAADTRQDHSPVYIGPQDGLMQADKIDSLPGQPDGVDFDQYAGYVTVDPKAGRALFYYFVESPQNSSTNPLVLWLNGVSETNDLSIKCISFYRVSHYRTGLDQMILRYAGPGCSSLVGGWLELGPFRVNSDGKTLFKNDYAWNNVANVIFLESPAGVGFSYSNTSSDYEHTGDKSTASDAYVFLVNWLGRFPQYKTRDFYITGESYAGHYVPQLAYTIQLNNEVTNQTVINLKGIAIGNAWIDDATNEKGQIDYWWTHALISDETHDELIAECHFVNDTSSAKCSSVINDSWAKLGNIDDYNIYAPICLHPELKNGSTGSVDDIDPCSDLYLETYLNTAAVQTAFHAKPTTWGECSGDIDSVVPITSTKYSLNWLKLPIETPWYPWYLNNEVGGYVEAYEGMTLVTVRGAGHMVPSYQPERALAMFSSFLQGKLPHS</sequence>
<dbReference type="Gene3D" id="3.40.50.12670">
    <property type="match status" value="1"/>
</dbReference>
<keyword evidence="7" id="KW-1015">Disulfide bond</keyword>
<dbReference type="SUPFAM" id="SSF53474">
    <property type="entry name" value="alpha/beta-Hydrolases"/>
    <property type="match status" value="2"/>
</dbReference>
<dbReference type="PROSITE" id="PS00131">
    <property type="entry name" value="CARBOXYPEPT_SER_SER"/>
    <property type="match status" value="1"/>
</dbReference>
<organism evidence="11 12">
    <name type="scientific">Escallonia herrerae</name>
    <dbReference type="NCBI Taxonomy" id="1293975"/>
    <lineage>
        <taxon>Eukaryota</taxon>
        <taxon>Viridiplantae</taxon>
        <taxon>Streptophyta</taxon>
        <taxon>Embryophyta</taxon>
        <taxon>Tracheophyta</taxon>
        <taxon>Spermatophyta</taxon>
        <taxon>Magnoliopsida</taxon>
        <taxon>eudicotyledons</taxon>
        <taxon>Gunneridae</taxon>
        <taxon>Pentapetalae</taxon>
        <taxon>asterids</taxon>
        <taxon>campanulids</taxon>
        <taxon>Escalloniales</taxon>
        <taxon>Escalloniaceae</taxon>
        <taxon>Escallonia</taxon>
    </lineage>
</organism>
<keyword evidence="5 9" id="KW-0645">Protease</keyword>
<dbReference type="Gene3D" id="6.10.250.940">
    <property type="match status" value="1"/>
</dbReference>
<dbReference type="Pfam" id="PF00450">
    <property type="entry name" value="Peptidase_S10"/>
    <property type="match status" value="2"/>
</dbReference>
<dbReference type="GO" id="GO:0004185">
    <property type="term" value="F:serine-type carboxypeptidase activity"/>
    <property type="evidence" value="ECO:0007669"/>
    <property type="project" value="UniProtKB-UniRule"/>
</dbReference>
<evidence type="ECO:0000256" key="10">
    <source>
        <dbReference type="SAM" id="MobiDB-lite"/>
    </source>
</evidence>
<gene>
    <name evidence="11" type="ORF">RJ639_015682</name>
</gene>
<evidence type="ECO:0000256" key="9">
    <source>
        <dbReference type="RuleBase" id="RU361156"/>
    </source>
</evidence>
<keyword evidence="3" id="KW-0964">Secreted</keyword>
<evidence type="ECO:0000256" key="4">
    <source>
        <dbReference type="ARBA" id="ARBA00022645"/>
    </source>
</evidence>
<dbReference type="FunFam" id="3.40.50.11320:FF:000002">
    <property type="entry name" value="Carboxypeptidase"/>
    <property type="match status" value="1"/>
</dbReference>
<name>A0AA88VDI4_9ASTE</name>
<evidence type="ECO:0000313" key="12">
    <source>
        <dbReference type="Proteomes" id="UP001188597"/>
    </source>
</evidence>
<dbReference type="InterPro" id="IPR029058">
    <property type="entry name" value="AB_hydrolase_fold"/>
</dbReference>
<evidence type="ECO:0000256" key="8">
    <source>
        <dbReference type="ARBA" id="ARBA00023180"/>
    </source>
</evidence>
<dbReference type="GO" id="GO:0006508">
    <property type="term" value="P:proteolysis"/>
    <property type="evidence" value="ECO:0007669"/>
    <property type="project" value="UniProtKB-KW"/>
</dbReference>
<dbReference type="InterPro" id="IPR001563">
    <property type="entry name" value="Peptidase_S10"/>
</dbReference>
<dbReference type="GO" id="GO:0005773">
    <property type="term" value="C:vacuole"/>
    <property type="evidence" value="ECO:0007669"/>
    <property type="project" value="TreeGrafter"/>
</dbReference>
<evidence type="ECO:0000256" key="5">
    <source>
        <dbReference type="ARBA" id="ARBA00022670"/>
    </source>
</evidence>
<proteinExistence type="inferred from homology"/>
<feature type="chain" id="PRO_5041517428" description="Carboxypeptidase" evidence="9">
    <location>
        <begin position="34"/>
        <end position="496"/>
    </location>
</feature>
<evidence type="ECO:0000313" key="11">
    <source>
        <dbReference type="EMBL" id="KAK3006139.1"/>
    </source>
</evidence>
<keyword evidence="9" id="KW-0378">Hydrolase</keyword>
<keyword evidence="4 9" id="KW-0121">Carboxypeptidase</keyword>
<dbReference type="EC" id="3.4.16.-" evidence="9"/>
<evidence type="ECO:0000256" key="1">
    <source>
        <dbReference type="ARBA" id="ARBA00004613"/>
    </source>
</evidence>
<evidence type="ECO:0000256" key="2">
    <source>
        <dbReference type="ARBA" id="ARBA00009431"/>
    </source>
</evidence>
<dbReference type="Gene3D" id="3.40.50.1820">
    <property type="entry name" value="alpha/beta hydrolase"/>
    <property type="match status" value="1"/>
</dbReference>
<reference evidence="11" key="1">
    <citation type="submission" date="2022-12" db="EMBL/GenBank/DDBJ databases">
        <title>Draft genome assemblies for two species of Escallonia (Escalloniales).</title>
        <authorList>
            <person name="Chanderbali A."/>
            <person name="Dervinis C."/>
            <person name="Anghel I."/>
            <person name="Soltis D."/>
            <person name="Soltis P."/>
            <person name="Zapata F."/>
        </authorList>
    </citation>
    <scope>NUCLEOTIDE SEQUENCE</scope>
    <source>
        <strain evidence="11">UCBG64.0493</strain>
        <tissue evidence="11">Leaf</tissue>
    </source>
</reference>
<comment type="subcellular location">
    <subcellularLocation>
        <location evidence="1">Secreted</location>
    </subcellularLocation>
</comment>
<keyword evidence="8" id="KW-0325">Glycoprotein</keyword>
<keyword evidence="12" id="KW-1185">Reference proteome</keyword>
<evidence type="ECO:0000256" key="6">
    <source>
        <dbReference type="ARBA" id="ARBA00022729"/>
    </source>
</evidence>
<feature type="signal peptide" evidence="9">
    <location>
        <begin position="1"/>
        <end position="33"/>
    </location>
</feature>
<dbReference type="AlphaFoldDB" id="A0AA88VDI4"/>
<dbReference type="InterPro" id="IPR018202">
    <property type="entry name" value="Ser_caboxypep_ser_AS"/>
</dbReference>
<evidence type="ECO:0000256" key="7">
    <source>
        <dbReference type="ARBA" id="ARBA00023157"/>
    </source>
</evidence>
<protein>
    <recommendedName>
        <fullName evidence="9">Carboxypeptidase</fullName>
        <ecNumber evidence="9">3.4.16.-</ecNumber>
    </recommendedName>
</protein>
<dbReference type="GO" id="GO:0005576">
    <property type="term" value="C:extracellular region"/>
    <property type="evidence" value="ECO:0007669"/>
    <property type="project" value="UniProtKB-SubCell"/>
</dbReference>
<dbReference type="PRINTS" id="PR00724">
    <property type="entry name" value="CRBOXYPTASEC"/>
</dbReference>
<feature type="region of interest" description="Disordered" evidence="10">
    <location>
        <begin position="49"/>
        <end position="69"/>
    </location>
</feature>
<comment type="caution">
    <text evidence="11">The sequence shown here is derived from an EMBL/GenBank/DDBJ whole genome shotgun (WGS) entry which is preliminary data.</text>
</comment>
<dbReference type="EMBL" id="JAVXUP010002034">
    <property type="protein sequence ID" value="KAK3006139.1"/>
    <property type="molecule type" value="Genomic_DNA"/>
</dbReference>
<comment type="similarity">
    <text evidence="2 9">Belongs to the peptidase S10 family.</text>
</comment>
<keyword evidence="6 9" id="KW-0732">Signal</keyword>
<dbReference type="Proteomes" id="UP001188597">
    <property type="component" value="Unassembled WGS sequence"/>
</dbReference>
<accession>A0AA88VDI4</accession>
<dbReference type="PANTHER" id="PTHR11802:SF470">
    <property type="entry name" value="CARBOXYPEPTIDASE"/>
    <property type="match status" value="1"/>
</dbReference>
<dbReference type="PANTHER" id="PTHR11802">
    <property type="entry name" value="SERINE PROTEASE FAMILY S10 SERINE CARBOXYPEPTIDASE"/>
    <property type="match status" value="1"/>
</dbReference>
<evidence type="ECO:0000256" key="3">
    <source>
        <dbReference type="ARBA" id="ARBA00022525"/>
    </source>
</evidence>